<protein>
    <recommendedName>
        <fullName evidence="2">Phosphate-specific transport system accessory protein PhoU</fullName>
    </recommendedName>
</protein>
<keyword evidence="5" id="KW-1185">Reference proteome</keyword>
<comment type="function">
    <text evidence="2">Plays a role in the regulation of phosphate uptake.</text>
</comment>
<comment type="subcellular location">
    <subcellularLocation>
        <location evidence="2">Cytoplasm</location>
    </subcellularLocation>
</comment>
<evidence type="ECO:0000313" key="5">
    <source>
        <dbReference type="Proteomes" id="UP001597326"/>
    </source>
</evidence>
<dbReference type="PIRSF" id="PIRSF003107">
    <property type="entry name" value="PhoU"/>
    <property type="match status" value="1"/>
</dbReference>
<evidence type="ECO:0000256" key="2">
    <source>
        <dbReference type="PIRNR" id="PIRNR003107"/>
    </source>
</evidence>
<keyword evidence="2" id="KW-0813">Transport</keyword>
<comment type="subunit">
    <text evidence="2">Homodimer.</text>
</comment>
<dbReference type="Gene3D" id="1.20.58.220">
    <property type="entry name" value="Phosphate transport system protein phou homolog 2, domain 2"/>
    <property type="match status" value="1"/>
</dbReference>
<dbReference type="Pfam" id="PF01895">
    <property type="entry name" value="PhoU"/>
    <property type="match status" value="2"/>
</dbReference>
<dbReference type="NCBIfam" id="TIGR02135">
    <property type="entry name" value="phoU_full"/>
    <property type="match status" value="1"/>
</dbReference>
<dbReference type="PANTHER" id="PTHR42930">
    <property type="entry name" value="PHOSPHATE-SPECIFIC TRANSPORT SYSTEM ACCESSORY PROTEIN PHOU"/>
    <property type="match status" value="1"/>
</dbReference>
<dbReference type="InterPro" id="IPR026022">
    <property type="entry name" value="PhoU_dom"/>
</dbReference>
<evidence type="ECO:0000256" key="1">
    <source>
        <dbReference type="ARBA" id="ARBA00022592"/>
    </source>
</evidence>
<evidence type="ECO:0000259" key="3">
    <source>
        <dbReference type="Pfam" id="PF01895"/>
    </source>
</evidence>
<dbReference type="Proteomes" id="UP001597326">
    <property type="component" value="Unassembled WGS sequence"/>
</dbReference>
<comment type="similarity">
    <text evidence="2">Belongs to the PhoU family.</text>
</comment>
<sequence length="221" mass="24924">MRENYHEELNNVVDQLVSMNSNVRIAVHDATEALLNADLRIAERVIADDTRLDVMHEEIEKQCFQLLARQAPVAGELRTIVAALRMVFELARMGDLAAHVAKIARLRYPEHAVPDDLVANFTRMAEVADHMIASAGTTLSQRDVEEASKLAEHDEEMDDLRRQQFTMLLADDWPHGVEKAVDAALLGRYYERIADHSVAMGRRIIYLITGEAPEGENWPNA</sequence>
<dbReference type="InterPro" id="IPR038078">
    <property type="entry name" value="PhoU-like_sf"/>
</dbReference>
<gene>
    <name evidence="4" type="primary">phoU</name>
    <name evidence="4" type="ORF">ACFSCS_04195</name>
</gene>
<dbReference type="PANTHER" id="PTHR42930:SF3">
    <property type="entry name" value="PHOSPHATE-SPECIFIC TRANSPORT SYSTEM ACCESSORY PROTEIN PHOU"/>
    <property type="match status" value="1"/>
</dbReference>
<feature type="domain" description="PhoU" evidence="3">
    <location>
        <begin position="122"/>
        <end position="203"/>
    </location>
</feature>
<reference evidence="5" key="1">
    <citation type="journal article" date="2019" name="Int. J. Syst. Evol. Microbiol.">
        <title>The Global Catalogue of Microorganisms (GCM) 10K type strain sequencing project: providing services to taxonomists for standard genome sequencing and annotation.</title>
        <authorList>
            <consortium name="The Broad Institute Genomics Platform"/>
            <consortium name="The Broad Institute Genome Sequencing Center for Infectious Disease"/>
            <person name="Wu L."/>
            <person name="Ma J."/>
        </authorList>
    </citation>
    <scope>NUCLEOTIDE SEQUENCE [LARGE SCALE GENOMIC DNA]</scope>
    <source>
        <strain evidence="5">CAIM 431</strain>
    </source>
</reference>
<dbReference type="RefSeq" id="WP_343872413.1">
    <property type="nucleotide sequence ID" value="NZ_BAAAIX010000007.1"/>
</dbReference>
<organism evidence="4 5">
    <name type="scientific">Luteococcus peritonei</name>
    <dbReference type="NCBI Taxonomy" id="88874"/>
    <lineage>
        <taxon>Bacteria</taxon>
        <taxon>Bacillati</taxon>
        <taxon>Actinomycetota</taxon>
        <taxon>Actinomycetes</taxon>
        <taxon>Propionibacteriales</taxon>
        <taxon>Propionibacteriaceae</taxon>
        <taxon>Luteococcus</taxon>
    </lineage>
</organism>
<comment type="caution">
    <text evidence="4">The sequence shown here is derived from an EMBL/GenBank/DDBJ whole genome shotgun (WGS) entry which is preliminary data.</text>
</comment>
<dbReference type="InterPro" id="IPR028366">
    <property type="entry name" value="PhoU"/>
</dbReference>
<evidence type="ECO:0000313" key="4">
    <source>
        <dbReference type="EMBL" id="MFD1889389.1"/>
    </source>
</evidence>
<feature type="domain" description="PhoU" evidence="3">
    <location>
        <begin position="17"/>
        <end position="103"/>
    </location>
</feature>
<dbReference type="EMBL" id="JBHUFZ010000008">
    <property type="protein sequence ID" value="MFD1889389.1"/>
    <property type="molecule type" value="Genomic_DNA"/>
</dbReference>
<name>A0ABW4RTH5_9ACTN</name>
<keyword evidence="2" id="KW-0963">Cytoplasm</keyword>
<keyword evidence="1 2" id="KW-0592">Phosphate transport</keyword>
<accession>A0ABW4RTH5</accession>
<proteinExistence type="inferred from homology"/>
<dbReference type="SUPFAM" id="SSF109755">
    <property type="entry name" value="PhoU-like"/>
    <property type="match status" value="1"/>
</dbReference>